<feature type="region of interest" description="Disordered" evidence="3">
    <location>
        <begin position="564"/>
        <end position="585"/>
    </location>
</feature>
<dbReference type="GO" id="GO:0006511">
    <property type="term" value="P:ubiquitin-dependent protein catabolic process"/>
    <property type="evidence" value="ECO:0007669"/>
    <property type="project" value="InterPro"/>
</dbReference>
<feature type="compositionally biased region" description="Low complexity" evidence="3">
    <location>
        <begin position="606"/>
        <end position="620"/>
    </location>
</feature>
<dbReference type="Gene3D" id="2.40.40.50">
    <property type="entry name" value="Ubiquitin fusion degradation protein UFD1, N-terminal domain"/>
    <property type="match status" value="1"/>
</dbReference>
<accession>A0A6A7G9P6</accession>
<evidence type="ECO:0000256" key="3">
    <source>
        <dbReference type="SAM" id="MobiDB-lite"/>
    </source>
</evidence>
<dbReference type="AlphaFoldDB" id="A0A6A7G9P6"/>
<dbReference type="EMBL" id="IACT01007740">
    <property type="protein sequence ID" value="LAC26853.1"/>
    <property type="molecule type" value="mRNA"/>
</dbReference>
<dbReference type="InterPro" id="IPR042299">
    <property type="entry name" value="Ufd1-like_Nn"/>
</dbReference>
<evidence type="ECO:0000256" key="1">
    <source>
        <dbReference type="ARBA" id="ARBA00006043"/>
    </source>
</evidence>
<dbReference type="Pfam" id="PF24842">
    <property type="entry name" value="UFD1_N2"/>
    <property type="match status" value="1"/>
</dbReference>
<dbReference type="Gene3D" id="3.30.40.10">
    <property type="entry name" value="Zinc/RING finger domain, C3HC4 (zinc finger)"/>
    <property type="match status" value="1"/>
</dbReference>
<dbReference type="GO" id="GO:0031593">
    <property type="term" value="F:polyubiquitin modification-dependent protein binding"/>
    <property type="evidence" value="ECO:0007669"/>
    <property type="project" value="TreeGrafter"/>
</dbReference>
<proteinExistence type="evidence at transcript level"/>
<dbReference type="Gene3D" id="3.10.330.10">
    <property type="match status" value="1"/>
</dbReference>
<dbReference type="SUPFAM" id="SSF49599">
    <property type="entry name" value="TRAF domain-like"/>
    <property type="match status" value="1"/>
</dbReference>
<organism evidence="6">
    <name type="scientific">Hirondellea gigas</name>
    <dbReference type="NCBI Taxonomy" id="1518452"/>
    <lineage>
        <taxon>Eukaryota</taxon>
        <taxon>Metazoa</taxon>
        <taxon>Ecdysozoa</taxon>
        <taxon>Arthropoda</taxon>
        <taxon>Crustacea</taxon>
        <taxon>Multicrustacea</taxon>
        <taxon>Malacostraca</taxon>
        <taxon>Eumalacostraca</taxon>
        <taxon>Peracarida</taxon>
        <taxon>Amphipoda</taxon>
        <taxon>Amphilochidea</taxon>
        <taxon>Lysianassida</taxon>
        <taxon>Lysianassidira</taxon>
        <taxon>Lysianassoidea</taxon>
        <taxon>Lysianassidae</taxon>
        <taxon>Hirondellea</taxon>
    </lineage>
</organism>
<evidence type="ECO:0000259" key="4">
    <source>
        <dbReference type="Pfam" id="PF03152"/>
    </source>
</evidence>
<evidence type="ECO:0000259" key="5">
    <source>
        <dbReference type="Pfam" id="PF24842"/>
    </source>
</evidence>
<sequence>MFQNFQPVHPMFNPRRVGGPFEITLPAYPSVYMDKPKNLEDGDKILLPEGVLRSLMHGPGAEDGLPQPLTFEIKNIKYGSVSHCGVLEFSQSQHRAILPQWMMENLVLSPGDKVRLQVKQLPKLKFVLFKPLNHSFSKTENPKAALEHSLRKFTTLTHGDSIMIHTSNASHTLHVATIEPSIGDPAAGCIVDSDLQVDFDVPYEEKGEDAPPEVIKLETQVDNEVSANSYRYYKIKLVHPELGVRFALTPLTGDPDLYISTSIEQPTVSQHDWAANTSQAKLLGVHPGDPKFSENWYFIGVYAYKKASSFSLYVSQVPSDEPQTNGTSIGHRTNSYVDHANDPNFEKCANCWRFVPKSSSTMHSMHCARNNWRCPVCNAVIKLSEKDSHAHCPQCQKVMSPDDLEKHIDLSHRPILCECGIKVDPDVIQAHKETECVMRLVQCKWCETPISLKRQISHQNYCGGKTVPCPKCNQPVARNKLLTHDAVAHDINPCLPGSGDRLHSASVVPGAPTGSSQQYPISEDLSAVDRGDPMLAHQDTLEQVLRASREEHQLQEAKIMEEVLRESAESSNPSISSAKLEDGKSDSAKMLVITDEDDEITLGVGSRQSSSRRSSISISSDENMTEQRFSPPSQASEDILEPNPQNISSHDAAEVDIGYHEFKCPYCAERVSLLEDMEDHMASCSSK</sequence>
<dbReference type="PANTHER" id="PTHR12555">
    <property type="entry name" value="UBIQUITIN FUSION DEGRADATON PROTEIN 1"/>
    <property type="match status" value="1"/>
</dbReference>
<dbReference type="InterPro" id="IPR055418">
    <property type="entry name" value="UFD1_N2"/>
</dbReference>
<evidence type="ECO:0008006" key="7">
    <source>
        <dbReference type="Google" id="ProtNLM"/>
    </source>
</evidence>
<dbReference type="InterPro" id="IPR055417">
    <property type="entry name" value="UFD1_N1"/>
</dbReference>
<keyword evidence="2" id="KW-0833">Ubl conjugation pathway</keyword>
<dbReference type="InterPro" id="IPR004854">
    <property type="entry name" value="Ufd1-like"/>
</dbReference>
<reference evidence="6" key="1">
    <citation type="submission" date="2017-11" db="EMBL/GenBank/DDBJ databases">
        <title>The sensing device of the deep-sea amphipod.</title>
        <authorList>
            <person name="Kobayashi H."/>
            <person name="Nagahama T."/>
            <person name="Arai W."/>
            <person name="Sasagawa Y."/>
            <person name="Umeda M."/>
            <person name="Hayashi T."/>
            <person name="Nikaido I."/>
            <person name="Watanabe H."/>
            <person name="Oguri K."/>
            <person name="Kitazato H."/>
            <person name="Fujioka K."/>
            <person name="Kido Y."/>
            <person name="Takami H."/>
        </authorList>
    </citation>
    <scope>NUCLEOTIDE SEQUENCE</scope>
    <source>
        <tissue evidence="6">Whole body</tissue>
    </source>
</reference>
<feature type="compositionally biased region" description="Polar residues" evidence="3">
    <location>
        <begin position="626"/>
        <end position="636"/>
    </location>
</feature>
<dbReference type="PANTHER" id="PTHR12555:SF13">
    <property type="entry name" value="UBIQUITIN RECOGNITION FACTOR IN ER-ASSOCIATED DEGRADATION PROTEIN 1"/>
    <property type="match status" value="1"/>
</dbReference>
<comment type="similarity">
    <text evidence="1">Belongs to the UFD1 family.</text>
</comment>
<dbReference type="Gene3D" id="2.60.120.380">
    <property type="match status" value="1"/>
</dbReference>
<dbReference type="GO" id="GO:0034098">
    <property type="term" value="C:VCP-NPL4-UFD1 AAA ATPase complex"/>
    <property type="evidence" value="ECO:0007669"/>
    <property type="project" value="TreeGrafter"/>
</dbReference>
<dbReference type="Pfam" id="PF03152">
    <property type="entry name" value="UFD1_N1"/>
    <property type="match status" value="1"/>
</dbReference>
<dbReference type="InterPro" id="IPR013083">
    <property type="entry name" value="Znf_RING/FYVE/PHD"/>
</dbReference>
<evidence type="ECO:0000256" key="2">
    <source>
        <dbReference type="ARBA" id="ARBA00022786"/>
    </source>
</evidence>
<feature type="domain" description="Ubiquitin fusion degradation protein UFD1 N-terminal subdomain 2" evidence="5">
    <location>
        <begin position="125"/>
        <end position="201"/>
    </location>
</feature>
<protein>
    <recommendedName>
        <fullName evidence="7">Ubiquitin fusion degradation protein 1 homolog</fullName>
    </recommendedName>
</protein>
<name>A0A6A7G9P6_9CRUS</name>
<dbReference type="GO" id="GO:0036503">
    <property type="term" value="P:ERAD pathway"/>
    <property type="evidence" value="ECO:0007669"/>
    <property type="project" value="TreeGrafter"/>
</dbReference>
<feature type="domain" description="Ubiquitin fusion degradation protein UFD1 N-terminal subdomain 1" evidence="4">
    <location>
        <begin position="24"/>
        <end position="122"/>
    </location>
</feature>
<feature type="compositionally biased region" description="Low complexity" evidence="3">
    <location>
        <begin position="569"/>
        <end position="578"/>
    </location>
</feature>
<evidence type="ECO:0000313" key="6">
    <source>
        <dbReference type="EMBL" id="LAC26853.1"/>
    </source>
</evidence>
<feature type="region of interest" description="Disordered" evidence="3">
    <location>
        <begin position="600"/>
        <end position="651"/>
    </location>
</feature>